<evidence type="ECO:0000313" key="1">
    <source>
        <dbReference type="EMBL" id="GJM90243.1"/>
    </source>
</evidence>
<comment type="caution">
    <text evidence="1">The sequence shown here is derived from an EMBL/GenBank/DDBJ whole genome shotgun (WGS) entry which is preliminary data.</text>
</comment>
<dbReference type="Proteomes" id="UP001054889">
    <property type="component" value="Unassembled WGS sequence"/>
</dbReference>
<organism evidence="1 2">
    <name type="scientific">Eleusine coracana subsp. coracana</name>
    <dbReference type="NCBI Taxonomy" id="191504"/>
    <lineage>
        <taxon>Eukaryota</taxon>
        <taxon>Viridiplantae</taxon>
        <taxon>Streptophyta</taxon>
        <taxon>Embryophyta</taxon>
        <taxon>Tracheophyta</taxon>
        <taxon>Spermatophyta</taxon>
        <taxon>Magnoliopsida</taxon>
        <taxon>Liliopsida</taxon>
        <taxon>Poales</taxon>
        <taxon>Poaceae</taxon>
        <taxon>PACMAD clade</taxon>
        <taxon>Chloridoideae</taxon>
        <taxon>Cynodonteae</taxon>
        <taxon>Eleusininae</taxon>
        <taxon>Eleusine</taxon>
    </lineage>
</organism>
<proteinExistence type="predicted"/>
<dbReference type="EMBL" id="BQKI01000003">
    <property type="protein sequence ID" value="GJM90243.1"/>
    <property type="molecule type" value="Genomic_DNA"/>
</dbReference>
<gene>
    <name evidence="1" type="primary">ga06504</name>
    <name evidence="1" type="ORF">PR202_ga06504</name>
</gene>
<sequence>MLPVSPTAPDAANVVPQLPSWRSVYDGNRTRSYEARCVDALIFCEIDKPHYFFLPLRAHQSKTVLPSLELGHTVKQSQIKDELMEQTAAIRSHQRTDACSEQGEIPPPYYLVSSACSSSRILNSLSSKFSRKPRRSRHGAATVTATADEPAMAGAGPAVYMVKRAALFALNGRESAARRGP</sequence>
<evidence type="ECO:0000313" key="2">
    <source>
        <dbReference type="Proteomes" id="UP001054889"/>
    </source>
</evidence>
<reference evidence="1" key="1">
    <citation type="journal article" date="2018" name="DNA Res.">
        <title>Multiple hybrid de novo genome assembly of finger millet, an orphan allotetraploid crop.</title>
        <authorList>
            <person name="Hatakeyama M."/>
            <person name="Aluri S."/>
            <person name="Balachadran M.T."/>
            <person name="Sivarajan S.R."/>
            <person name="Patrignani A."/>
            <person name="Gruter S."/>
            <person name="Poveda L."/>
            <person name="Shimizu-Inatsugi R."/>
            <person name="Baeten J."/>
            <person name="Francoijs K.J."/>
            <person name="Nataraja K.N."/>
            <person name="Reddy Y.A.N."/>
            <person name="Phadnis S."/>
            <person name="Ravikumar R.L."/>
            <person name="Schlapbach R."/>
            <person name="Sreeman S.M."/>
            <person name="Shimizu K.K."/>
        </authorList>
    </citation>
    <scope>NUCLEOTIDE SEQUENCE</scope>
</reference>
<protein>
    <submittedName>
        <fullName evidence="1">Uncharacterized protein</fullName>
    </submittedName>
</protein>
<reference evidence="1" key="2">
    <citation type="submission" date="2021-12" db="EMBL/GenBank/DDBJ databases">
        <title>Resequencing data analysis of finger millet.</title>
        <authorList>
            <person name="Hatakeyama M."/>
            <person name="Aluri S."/>
            <person name="Balachadran M.T."/>
            <person name="Sivarajan S.R."/>
            <person name="Poveda L."/>
            <person name="Shimizu-Inatsugi R."/>
            <person name="Schlapbach R."/>
            <person name="Sreeman S.M."/>
            <person name="Shimizu K.K."/>
        </authorList>
    </citation>
    <scope>NUCLEOTIDE SEQUENCE</scope>
</reference>
<name>A0AAV5BXC2_ELECO</name>
<dbReference type="AlphaFoldDB" id="A0AAV5BXC2"/>
<accession>A0AAV5BXC2</accession>
<keyword evidence="2" id="KW-1185">Reference proteome</keyword>